<evidence type="ECO:0000256" key="5">
    <source>
        <dbReference type="ARBA" id="ARBA00022614"/>
    </source>
</evidence>
<comment type="function">
    <text evidence="11">Tubulin-folding protein; involved in the second step of the tubulin folding pathway.</text>
</comment>
<evidence type="ECO:0000259" key="12">
    <source>
        <dbReference type="PROSITE" id="PS50245"/>
    </source>
</evidence>
<dbReference type="AlphaFoldDB" id="A0A8C8GQL7"/>
<comment type="similarity">
    <text evidence="2">Belongs to the TBCE family.</text>
</comment>
<dbReference type="Gene3D" id="2.30.30.190">
    <property type="entry name" value="CAP Gly-rich-like domain"/>
    <property type="match status" value="1"/>
</dbReference>
<keyword evidence="8" id="KW-0206">Cytoskeleton</keyword>
<dbReference type="Ensembl" id="ENSOTST00005058211.2">
    <property type="protein sequence ID" value="ENSOTSP00005053447.2"/>
    <property type="gene ID" value="ENSOTSG00005025889.2"/>
</dbReference>
<keyword evidence="4" id="KW-0963">Cytoplasm</keyword>
<dbReference type="Pfam" id="PF14560">
    <property type="entry name" value="Ubiquitin_2"/>
    <property type="match status" value="1"/>
</dbReference>
<dbReference type="SMART" id="SM01052">
    <property type="entry name" value="CAP_GLY"/>
    <property type="match status" value="1"/>
</dbReference>
<comment type="subunit">
    <text evidence="9">Supercomplex made of cofactors A to E. Cofactors A and D function by capturing and stabilizing tubulin in a quasi-native conformation. Cofactor E binds to the cofactor D-tubulin complex; interaction with cofactor C then causes the release of tubulin polypeptides that are committed to the native state.</text>
</comment>
<name>A0A8C8GQL7_ONCTS</name>
<dbReference type="Proteomes" id="UP000694402">
    <property type="component" value="Unassembled WGS sequence"/>
</dbReference>
<dbReference type="PROSITE" id="PS00845">
    <property type="entry name" value="CAP_GLY_1"/>
    <property type="match status" value="1"/>
</dbReference>
<dbReference type="Gene3D" id="3.80.10.10">
    <property type="entry name" value="Ribonuclease Inhibitor"/>
    <property type="match status" value="2"/>
</dbReference>
<dbReference type="Gene3D" id="3.10.20.90">
    <property type="entry name" value="Phosphatidylinositol 3-kinase Catalytic Subunit, Chain A, domain 1"/>
    <property type="match status" value="1"/>
</dbReference>
<protein>
    <recommendedName>
        <fullName evidence="3">Tubulin-specific chaperone E</fullName>
    </recommendedName>
    <alternativeName>
        <fullName evidence="10">Tubulin-folding cofactor E</fullName>
    </alternativeName>
</protein>
<dbReference type="InterPro" id="IPR036859">
    <property type="entry name" value="CAP-Gly_dom_sf"/>
</dbReference>
<dbReference type="InterPro" id="IPR032675">
    <property type="entry name" value="LRR_dom_sf"/>
</dbReference>
<dbReference type="PANTHER" id="PTHR18849">
    <property type="entry name" value="LEUCINE RICH REPEAT PROTEIN"/>
    <property type="match status" value="1"/>
</dbReference>
<dbReference type="InterPro" id="IPR044079">
    <property type="entry name" value="Ubl_TBCE"/>
</dbReference>
<dbReference type="CDD" id="cd17044">
    <property type="entry name" value="Ubl_TBCE"/>
    <property type="match status" value="1"/>
</dbReference>
<feature type="domain" description="CAP-Gly" evidence="12">
    <location>
        <begin position="62"/>
        <end position="106"/>
    </location>
</feature>
<keyword evidence="6" id="KW-0677">Repeat</keyword>
<proteinExistence type="inferred from homology"/>
<reference evidence="13" key="2">
    <citation type="submission" date="2025-09" db="UniProtKB">
        <authorList>
            <consortium name="Ensembl"/>
        </authorList>
    </citation>
    <scope>IDENTIFICATION</scope>
</reference>
<dbReference type="PANTHER" id="PTHR18849:SF0">
    <property type="entry name" value="CILIA- AND FLAGELLA-ASSOCIATED PROTEIN 410-RELATED"/>
    <property type="match status" value="1"/>
</dbReference>
<dbReference type="FunFam" id="2.30.30.190:FF:000008">
    <property type="entry name" value="Tubulin-specific chaperone E"/>
    <property type="match status" value="1"/>
</dbReference>
<dbReference type="InterPro" id="IPR000938">
    <property type="entry name" value="CAP-Gly_domain"/>
</dbReference>
<dbReference type="GO" id="GO:0007010">
    <property type="term" value="P:cytoskeleton organization"/>
    <property type="evidence" value="ECO:0007669"/>
    <property type="project" value="TreeGrafter"/>
</dbReference>
<evidence type="ECO:0000313" key="14">
    <source>
        <dbReference type="Proteomes" id="UP000694402"/>
    </source>
</evidence>
<keyword evidence="5" id="KW-0433">Leucine-rich repeat</keyword>
<dbReference type="SUPFAM" id="SSF74924">
    <property type="entry name" value="Cap-Gly domain"/>
    <property type="match status" value="1"/>
</dbReference>
<dbReference type="PROSITE" id="PS50245">
    <property type="entry name" value="CAP_GLY_2"/>
    <property type="match status" value="1"/>
</dbReference>
<organism evidence="13 14">
    <name type="scientific">Oncorhynchus tshawytscha</name>
    <name type="common">Chinook salmon</name>
    <name type="synonym">Salmo tshawytscha</name>
    <dbReference type="NCBI Taxonomy" id="74940"/>
    <lineage>
        <taxon>Eukaryota</taxon>
        <taxon>Metazoa</taxon>
        <taxon>Chordata</taxon>
        <taxon>Craniata</taxon>
        <taxon>Vertebrata</taxon>
        <taxon>Euteleostomi</taxon>
        <taxon>Actinopterygii</taxon>
        <taxon>Neopterygii</taxon>
        <taxon>Teleostei</taxon>
        <taxon>Protacanthopterygii</taxon>
        <taxon>Salmoniformes</taxon>
        <taxon>Salmonidae</taxon>
        <taxon>Salmoninae</taxon>
        <taxon>Oncorhynchus</taxon>
    </lineage>
</organism>
<evidence type="ECO:0000256" key="11">
    <source>
        <dbReference type="ARBA" id="ARBA00058684"/>
    </source>
</evidence>
<evidence type="ECO:0000256" key="7">
    <source>
        <dbReference type="ARBA" id="ARBA00023186"/>
    </source>
</evidence>
<dbReference type="SUPFAM" id="SSF52058">
    <property type="entry name" value="L domain-like"/>
    <property type="match status" value="1"/>
</dbReference>
<dbReference type="InterPro" id="IPR029071">
    <property type="entry name" value="Ubiquitin-like_domsf"/>
</dbReference>
<evidence type="ECO:0000256" key="8">
    <source>
        <dbReference type="ARBA" id="ARBA00023212"/>
    </source>
</evidence>
<evidence type="ECO:0000256" key="2">
    <source>
        <dbReference type="ARBA" id="ARBA00006286"/>
    </source>
</evidence>
<evidence type="ECO:0000313" key="13">
    <source>
        <dbReference type="Ensembl" id="ENSOTSP00005053447.2"/>
    </source>
</evidence>
<evidence type="ECO:0000256" key="3">
    <source>
        <dbReference type="ARBA" id="ARBA00015004"/>
    </source>
</evidence>
<dbReference type="SUPFAM" id="SSF54236">
    <property type="entry name" value="Ubiquitin-like"/>
    <property type="match status" value="1"/>
</dbReference>
<gene>
    <name evidence="13" type="primary">tbce</name>
</gene>
<evidence type="ECO:0000256" key="6">
    <source>
        <dbReference type="ARBA" id="ARBA00022737"/>
    </source>
</evidence>
<sequence>MTASISASYYNGRIISNVIDTVSTMRVPDQTQPTTMHECLPSDAVGKRVACDGERGTVRFVGTVPPTAGLWLGVEWDNPDRGKHDGSHEGVHYFTCRHPKGGSFVRPKKASFGVDYLTAIRRRYEMEVQQVLGEEIQISTRTVEMVGFEAITEKQKVENLTDVALRLCEVSSPGPPNEIRNTTPHVLMLDLCGNLLCCWDDVMAVTEQMEELKELQLSHNRLRVPSNPTVRPRAFSCLRVLSLTNCALTWPQLLECAPMWPLLEELYASENDITELQKPNDVLQSLTVLDLSTNPLVDGAVLSIGELPRLENLNMSKTGLSTLRFDDAMPGCKTAMFPALKSLAVNSNNISEWSVINELEKLQSLVRLSCRQNPLLSQERNPGTAMQLLIARVGRLEALNRWTVLPEDRRGAELDYCKMFGLEWLASGGHRDPQQNRPSAEFTTQHPRYQSLIQKYGAPEDSELKKQEPFALKNQLLSITFVCPDETDRKSVVKKLPDSMIVQKVKGLLYRLLKIPGAELKLSYTSSKMEGKEIEIDNDLKPLQFYSIEDGDKVLVRWL</sequence>
<evidence type="ECO:0000256" key="9">
    <source>
        <dbReference type="ARBA" id="ARBA00026055"/>
    </source>
</evidence>
<dbReference type="GeneTree" id="ENSGT00530000063405"/>
<comment type="subcellular location">
    <subcellularLocation>
        <location evidence="1">Cytoplasm</location>
        <location evidence="1">Cytoskeleton</location>
    </subcellularLocation>
</comment>
<dbReference type="GO" id="GO:0005856">
    <property type="term" value="C:cytoskeleton"/>
    <property type="evidence" value="ECO:0007669"/>
    <property type="project" value="UniProtKB-SubCell"/>
</dbReference>
<evidence type="ECO:0000256" key="10">
    <source>
        <dbReference type="ARBA" id="ARBA00030180"/>
    </source>
</evidence>
<evidence type="ECO:0000256" key="4">
    <source>
        <dbReference type="ARBA" id="ARBA00022490"/>
    </source>
</evidence>
<keyword evidence="14" id="KW-1185">Reference proteome</keyword>
<accession>A0A8C8GQL7</accession>
<reference evidence="13" key="1">
    <citation type="submission" date="2025-08" db="UniProtKB">
        <authorList>
            <consortium name="Ensembl"/>
        </authorList>
    </citation>
    <scope>IDENTIFICATION</scope>
</reference>
<dbReference type="FunFam" id="3.80.10.10:FF:001017">
    <property type="entry name" value="Tubulin-specific chaperone E"/>
    <property type="match status" value="1"/>
</dbReference>
<dbReference type="Pfam" id="PF01302">
    <property type="entry name" value="CAP_GLY"/>
    <property type="match status" value="1"/>
</dbReference>
<evidence type="ECO:0000256" key="1">
    <source>
        <dbReference type="ARBA" id="ARBA00004245"/>
    </source>
</evidence>
<keyword evidence="7" id="KW-0143">Chaperone</keyword>
<dbReference type="InterPro" id="IPR000626">
    <property type="entry name" value="Ubiquitin-like_dom"/>
</dbReference>